<evidence type="ECO:0000256" key="1">
    <source>
        <dbReference type="SAM" id="MobiDB-lite"/>
    </source>
</evidence>
<feature type="region of interest" description="Disordered" evidence="1">
    <location>
        <begin position="113"/>
        <end position="146"/>
    </location>
</feature>
<dbReference type="Proteomes" id="UP000250222">
    <property type="component" value="Unassembled WGS sequence"/>
</dbReference>
<dbReference type="AlphaFoldDB" id="A0A2Y9AXP5"/>
<accession>A0A2Y9AXP5</accession>
<organism evidence="3 4">
    <name type="scientific">Georgenia satyanarayanai</name>
    <dbReference type="NCBI Taxonomy" id="860221"/>
    <lineage>
        <taxon>Bacteria</taxon>
        <taxon>Bacillati</taxon>
        <taxon>Actinomycetota</taxon>
        <taxon>Actinomycetes</taxon>
        <taxon>Micrococcales</taxon>
        <taxon>Bogoriellaceae</taxon>
        <taxon>Georgenia</taxon>
    </lineage>
</organism>
<keyword evidence="4" id="KW-1185">Reference proteome</keyword>
<gene>
    <name evidence="3" type="ORF">SAMN05216184_12512</name>
</gene>
<dbReference type="RefSeq" id="WP_181424713.1">
    <property type="nucleotide sequence ID" value="NZ_QKLZ01000025.1"/>
</dbReference>
<sequence length="146" mass="15755">MSDQIVIQVILLVGVGIVAALLTRTTANARHQAIRRILLVGFVAVAATSVIFPDWLTWLARRVGVGRGADLLLYALVIAFLSFIATSYRRLGELERRITVLTRELALTRSRLEAAAGEPEGPRAAPTDAPAQSLHDHRTALPPADG</sequence>
<feature type="transmembrane region" description="Helical" evidence="2">
    <location>
        <begin position="37"/>
        <end position="59"/>
    </location>
</feature>
<evidence type="ECO:0000256" key="2">
    <source>
        <dbReference type="SAM" id="Phobius"/>
    </source>
</evidence>
<reference evidence="3 4" key="1">
    <citation type="submission" date="2016-10" db="EMBL/GenBank/DDBJ databases">
        <authorList>
            <person name="Cai Z."/>
        </authorList>
    </citation>
    <scope>NUCLEOTIDE SEQUENCE [LARGE SCALE GENOMIC DNA]</scope>
    <source>
        <strain evidence="3 4">CGMCC 1.10826</strain>
    </source>
</reference>
<protein>
    <recommendedName>
        <fullName evidence="5">DUF2304 domain-containing protein</fullName>
    </recommendedName>
</protein>
<evidence type="ECO:0000313" key="3">
    <source>
        <dbReference type="EMBL" id="SSA47297.1"/>
    </source>
</evidence>
<dbReference type="InterPro" id="IPR019277">
    <property type="entry name" value="DUF2304"/>
</dbReference>
<dbReference type="EMBL" id="UETB01000025">
    <property type="protein sequence ID" value="SSA47297.1"/>
    <property type="molecule type" value="Genomic_DNA"/>
</dbReference>
<proteinExistence type="predicted"/>
<evidence type="ECO:0008006" key="5">
    <source>
        <dbReference type="Google" id="ProtNLM"/>
    </source>
</evidence>
<dbReference type="Pfam" id="PF10066">
    <property type="entry name" value="DUF2304"/>
    <property type="match status" value="1"/>
</dbReference>
<keyword evidence="2" id="KW-0812">Transmembrane</keyword>
<feature type="transmembrane region" description="Helical" evidence="2">
    <location>
        <begin position="71"/>
        <end position="88"/>
    </location>
</feature>
<name>A0A2Y9AXP5_9MICO</name>
<evidence type="ECO:0000313" key="4">
    <source>
        <dbReference type="Proteomes" id="UP000250222"/>
    </source>
</evidence>
<feature type="transmembrane region" description="Helical" evidence="2">
    <location>
        <begin position="6"/>
        <end position="25"/>
    </location>
</feature>
<feature type="compositionally biased region" description="Low complexity" evidence="1">
    <location>
        <begin position="113"/>
        <end position="126"/>
    </location>
</feature>
<keyword evidence="2" id="KW-1133">Transmembrane helix</keyword>
<keyword evidence="2" id="KW-0472">Membrane</keyword>